<proteinExistence type="predicted"/>
<dbReference type="Pfam" id="PF16197">
    <property type="entry name" value="KAsynt_C_assoc"/>
    <property type="match status" value="1"/>
</dbReference>
<dbReference type="SMART" id="SM00827">
    <property type="entry name" value="PKS_AT"/>
    <property type="match status" value="1"/>
</dbReference>
<dbReference type="InterPro" id="IPR049900">
    <property type="entry name" value="PKS_mFAS_DH"/>
</dbReference>
<dbReference type="SMART" id="SM00826">
    <property type="entry name" value="PKS_DH"/>
    <property type="match status" value="1"/>
</dbReference>
<dbReference type="CDD" id="cd19532">
    <property type="entry name" value="C_PKS-NRPS"/>
    <property type="match status" value="1"/>
</dbReference>
<dbReference type="GO" id="GO:0004315">
    <property type="term" value="F:3-oxoacyl-[acyl-carrier-protein] synthase activity"/>
    <property type="evidence" value="ECO:0007669"/>
    <property type="project" value="InterPro"/>
</dbReference>
<keyword evidence="3" id="KW-0436">Ligase</keyword>
<feature type="region of interest" description="C-terminal hotdog fold" evidence="6">
    <location>
        <begin position="1092"/>
        <end position="1249"/>
    </location>
</feature>
<dbReference type="SMART" id="SM00825">
    <property type="entry name" value="PKS_KS"/>
    <property type="match status" value="1"/>
</dbReference>
<dbReference type="SMART" id="SM01294">
    <property type="entry name" value="PKS_PP_betabranch"/>
    <property type="match status" value="1"/>
</dbReference>
<dbReference type="GO" id="GO:0006633">
    <property type="term" value="P:fatty acid biosynthetic process"/>
    <property type="evidence" value="ECO:0007669"/>
    <property type="project" value="InterPro"/>
</dbReference>
<feature type="domain" description="PKS/mFAS DH" evidence="9">
    <location>
        <begin position="945"/>
        <end position="1249"/>
    </location>
</feature>
<dbReference type="Pfam" id="PF00698">
    <property type="entry name" value="Acyl_transf_1"/>
    <property type="match status" value="1"/>
</dbReference>
<dbReference type="InterPro" id="IPR006162">
    <property type="entry name" value="Ppantetheine_attach_site"/>
</dbReference>
<dbReference type="PROSITE" id="PS00012">
    <property type="entry name" value="PHOSPHOPANTETHEINE"/>
    <property type="match status" value="1"/>
</dbReference>
<sequence length="2918" mass="318993">MEDKSSQAEPIAIIGTSCRLAGYATSPSKLWQMLLDSPELSKNAPKARYNAQSFFHPDGEHHGTTNATMGYWLEEDHRVFDAAFFNIAPKEAEAIDPQQKQLLEVVFEGMESAGLTIQGCYGTKTAVYVGTMTADFSKLCFEDKQTVSQYTATGCSNAIISNRISYFYNWHGPSMTIDTACSSSLVAMHQAVLGLRSGEASLACVAGANIMLTPENFILESSLHMLSPTGTSKMWDAGADGYARGEGVACVFLKTLSQALKDGDHIEAIIRQTGVNSDGRSKGITMPSPEAQALLIRDTYERSGLDCRNPEHRCQYFECHGTGTQAGDPREAEAVRTAFFDDAHPTDSGKLLVGSIKTVLGHTEGAAGLAGVLKVALAMKNGVIPVNKHLRTLNPSVLPFTDRLEVVTTKGTVWPEPAPGQPRRASVNSFGFGGTNAHAIIEQYEPVIHGSSASRKEHLSETPGIIPLFFSANSPTALHSTVKEHLQYIIGGDGVEMNRLVATLACRRSDLPYKTFFAHTARQTLADEMIEWLDKPTQEAGVRSKTGEAPISILGVFTGQGAQWPAMGAKLIDFCPSFARSLQKMDDVLKSCADPPSWTIMEALTAQGKASRISEAAISQPLCTALQVALVDLLSSCGIVFKAVVGHSSGEIGAAYAAGVLSARDAILIAYLRGQNARFAAGPTGAKGAMLAVGLTVTEALEICEGQEHSGNVYVAAINAPTSITLSGDEEAIHQIKVKLDDEKKFCRALRVDTAYHSHHMDSCAEPYLQAMQHAQIEVQNASDACIWISSVFGPVGTPSSKDLAGPCWRDNMVQPVLFTEALTRALQESGPFDAVLEVGPHPALKGPTSEALMASASKNAPYIGVLSRSQDDLLTFTHAVGQLWTHLGPSRINVPGLLASIQGLPTGSLPPLQGLPTYPWDHSKPTYRESRMASQYLHRDMRPHELLGMRQSDDFDGELRWRNILKPDTLPWLKHHRFQGQIIVPAAAYCIMALDSSRHLLPVDQDQGIIELQNVQIHNAITMSDNTQGVEIISTLTIHPTGQDGIISASMNANSASVDGDRRMRPAFSAKVLIRTDKPRLPQRSLEQYGMYKVDVDEFYTAVHDTGLKYTGPFRAVTTMKRRLGHCTATLQNPHIEDECTLKVRPAFMDVAFQTAFASFSPPGDGALWTSFLPQSFERIIFNLGACTADNVKPHQAFVDTYLTGFKPTSASTQASFSADVAVWNAADELEIQIEGFVVQSFASMTEADDRELFLETVWKPDAGLVQLDDTYNDEEHHATIDELCREINGLYTGSCGGPSREQLETVLAKVPYRSSLALLQSFQQEQFAFMIPGLMEELRKECYELAALVTQFVQVIEPIHHRYPVAKVLELDYLGTGLVTTALLRLLGTSRASHTYAHVGKTGCPSDVRPLASENVELADLTSSPLNIEAFKDRQFDIVVISKPEDLPISKGAPRMLVKPGGYLLVVQQSAETLLKERLLRCLVPGHEVKVLPAPAALSNELLDWNGFSEVFCKSKTSYCGASMMLLQAVDPIVTVLQQPLLHSSLAGVDTSGSIVIIGGTTVEVQSIATSLRKALRNWSGSVILYKSFEDASAAQLRSSYAIALLSDLDTPFLASPSAMSLEKLKACMAAGRPMMWVTSGARADNPYHRASMGMGRTLKHEVPTFRLQFVDVCPGANAANVISEAFLRLILGYAVDTSQCLWVNEHEIEYDAEGRLHIPRTYPLAAMNDRLNSVRRVIRKDRGAASTPIELVSGDSGYELMFTRGGNSKDLLSVKYSTARALPVGDSHLFLSIATDRSDQAYLVASESTASQIDTARSTILPIETQPEKYATYLAAVAAQVCAHWILEHAQLGPIVVHEASKAWKAALELSIAQRKIPPGQVYFSTTKSEKASSDPTYRLLQPLATARMNKLVVPTHVKMIINLATDDRSSTIPSTMLGPSAHIPFHTDLLLHQSSVRDKAWQSRAGSALGKACHTQSTSTSEEPLFLQQSMSTMLAGRADLSPFTIVDWSTASLTTTIIRQQPSSDLFSSEKSYLLVGLTGDLGQSLCRLMVTCGARHLILTSRNPDASPPWKAELEHAGVEVTIARADVASSKDMIALKQKIEQSGRLLGGIVQGAMVLRDGMFLEMSHEDYIAVLNPKVEGTRILHEVFSNIDLDFFVMMSSLTACLGSRGQSNYTAANMYMGGLAAYRRKRGLAACSIDIGLLYGVGYVNRTEGTAIYANLRKQGFRPISETDIHAMFIEAVVSGRSSEYPPELMTGLNRFDPMDKMSSPWVYDPRFGHLAIKAGSLLTKAAASNTASVKEQVINCSTEEEIVEVVKAGLTSYLGALLQIQPGDIKPDLPIIDLGVDSLAAVNIRTWFLRDIEKDMPVLKVLSGASITDLATEVAVTLFADKSTAQQTTASSGDSSNSYAEFCFQKIGPMTLGQIRIWLPWLLLEDKTVYNCTTSYRFIGALDRHRLEQALSLVIRRHEPFRTVYFTDAATGEAMQAVSSASRFRLEVIEEANKTSDVEAAQQRIGTYPYDLEKGDVFVATLLVHSPQLSSIVFGYHHVMIDAVSWQMFLQEMERYYTGTGSSAPVQNQFIDFASKQQSTLRQKPSQEKRAYWKSQFKDLPPTMPLLRFAKVAARQSLSRYDVQEGFIELNQDLVARIKLKATQQKCTTFHFYLATLQVLLHRALNVDDMCIGITDANRTDPDFVGTLGFFLDSLPLRFKLSTNESFQVRLDNTRDTVYDALSNSGIPLDTILQDVAAETDPTHPPLFQALVNYRLGALGHQSLGDVALEYLAYEDARHPFDFILSIDEGEGRAGLSLSMQKFLYDATGADTFLSTYNNLLEQFSGDTELQLGQCNLHDPAAIEQALQLGYGGAAAADYAPTLSTQFSKIVKRYPHELAIAHGTRQLTYQQMDDLVNLVAS</sequence>
<evidence type="ECO:0000256" key="2">
    <source>
        <dbReference type="ARBA" id="ARBA00022553"/>
    </source>
</evidence>
<dbReference type="Pfam" id="PF02801">
    <property type="entry name" value="Ketoacyl-synt_C"/>
    <property type="match status" value="1"/>
</dbReference>
<dbReference type="Pfam" id="PF00668">
    <property type="entry name" value="Condensation"/>
    <property type="match status" value="1"/>
</dbReference>
<dbReference type="SMART" id="SM00823">
    <property type="entry name" value="PKS_PP"/>
    <property type="match status" value="1"/>
</dbReference>
<dbReference type="Gene3D" id="3.10.129.110">
    <property type="entry name" value="Polyketide synthase dehydratase"/>
    <property type="match status" value="1"/>
</dbReference>
<feature type="domain" description="Carrier" evidence="7">
    <location>
        <begin position="2317"/>
        <end position="2395"/>
    </location>
</feature>
<dbReference type="PANTHER" id="PTHR43775:SF20">
    <property type="entry name" value="HYBRID PKS-NRPS SYNTHETASE APDA"/>
    <property type="match status" value="1"/>
</dbReference>
<dbReference type="InterPro" id="IPR020807">
    <property type="entry name" value="PKS_DH"/>
</dbReference>
<dbReference type="InterPro" id="IPR036291">
    <property type="entry name" value="NAD(P)-bd_dom_sf"/>
</dbReference>
<keyword evidence="2" id="KW-0597">Phosphoprotein</keyword>
<dbReference type="Gene3D" id="3.40.47.10">
    <property type="match status" value="1"/>
</dbReference>
<evidence type="ECO:0000256" key="1">
    <source>
        <dbReference type="ARBA" id="ARBA00022450"/>
    </source>
</evidence>
<dbReference type="PROSITE" id="PS52019">
    <property type="entry name" value="PKS_MFAS_DH"/>
    <property type="match status" value="1"/>
</dbReference>
<keyword evidence="5" id="KW-0511">Multifunctional enzyme</keyword>
<dbReference type="EMBL" id="CP051140">
    <property type="protein sequence ID" value="QIW96909.1"/>
    <property type="molecule type" value="Genomic_DNA"/>
</dbReference>
<dbReference type="PROSITE" id="PS52004">
    <property type="entry name" value="KS3_2"/>
    <property type="match status" value="1"/>
</dbReference>
<dbReference type="InterPro" id="IPR001242">
    <property type="entry name" value="Condensation_dom"/>
</dbReference>
<dbReference type="CDD" id="cd00833">
    <property type="entry name" value="PKS"/>
    <property type="match status" value="1"/>
</dbReference>
<feature type="active site" description="Proton acceptor; for dehydratase activity" evidence="6">
    <location>
        <position position="977"/>
    </location>
</feature>
<dbReference type="InterPro" id="IPR009081">
    <property type="entry name" value="PP-bd_ACP"/>
</dbReference>
<dbReference type="SUPFAM" id="SSF53901">
    <property type="entry name" value="Thiolase-like"/>
    <property type="match status" value="1"/>
</dbReference>
<evidence type="ECO:0000259" key="9">
    <source>
        <dbReference type="PROSITE" id="PS52019"/>
    </source>
</evidence>
<evidence type="ECO:0000256" key="3">
    <source>
        <dbReference type="ARBA" id="ARBA00022598"/>
    </source>
</evidence>
<evidence type="ECO:0000256" key="4">
    <source>
        <dbReference type="ARBA" id="ARBA00022679"/>
    </source>
</evidence>
<dbReference type="InterPro" id="IPR016039">
    <property type="entry name" value="Thiolase-like"/>
</dbReference>
<evidence type="ECO:0000313" key="10">
    <source>
        <dbReference type="EMBL" id="QIW96909.1"/>
    </source>
</evidence>
<dbReference type="InterPro" id="IPR014030">
    <property type="entry name" value="Ketoacyl_synth_N"/>
</dbReference>
<dbReference type="Pfam" id="PF21089">
    <property type="entry name" value="PKS_DH_N"/>
    <property type="match status" value="1"/>
</dbReference>
<dbReference type="GO" id="GO:0004312">
    <property type="term" value="F:fatty acid synthase activity"/>
    <property type="evidence" value="ECO:0007669"/>
    <property type="project" value="TreeGrafter"/>
</dbReference>
<dbReference type="InterPro" id="IPR013968">
    <property type="entry name" value="PKS_KR"/>
</dbReference>
<dbReference type="Pfam" id="PF08659">
    <property type="entry name" value="KR"/>
    <property type="match status" value="1"/>
</dbReference>
<dbReference type="InterPro" id="IPR016035">
    <property type="entry name" value="Acyl_Trfase/lysoPLipase"/>
</dbReference>
<dbReference type="InterPro" id="IPR014043">
    <property type="entry name" value="Acyl_transferase_dom"/>
</dbReference>
<feature type="active site" description="Proton donor; for dehydratase activity" evidence="6">
    <location>
        <position position="1151"/>
    </location>
</feature>
<dbReference type="InterPro" id="IPR036736">
    <property type="entry name" value="ACP-like_sf"/>
</dbReference>
<dbReference type="Pfam" id="PF23297">
    <property type="entry name" value="ACP_SdgA_C"/>
    <property type="match status" value="1"/>
</dbReference>
<protein>
    <submittedName>
        <fullName evidence="10">Uncharacterized protein</fullName>
    </submittedName>
</protein>
<gene>
    <name evidence="10" type="ORF">AMS68_002427</name>
</gene>
<dbReference type="Proteomes" id="UP000503462">
    <property type="component" value="Chromosome 2"/>
</dbReference>
<dbReference type="Gene3D" id="3.30.70.3290">
    <property type="match status" value="1"/>
</dbReference>
<dbReference type="Pfam" id="PF14765">
    <property type="entry name" value="PS-DH"/>
    <property type="match status" value="1"/>
</dbReference>
<dbReference type="InterPro" id="IPR049551">
    <property type="entry name" value="PKS_DH_C"/>
</dbReference>
<dbReference type="InterPro" id="IPR032821">
    <property type="entry name" value="PKS_assoc"/>
</dbReference>
<dbReference type="InterPro" id="IPR016036">
    <property type="entry name" value="Malonyl_transacylase_ACP-bd"/>
</dbReference>
<dbReference type="GO" id="GO:0044550">
    <property type="term" value="P:secondary metabolite biosynthetic process"/>
    <property type="evidence" value="ECO:0007669"/>
    <property type="project" value="TreeGrafter"/>
</dbReference>
<feature type="region of interest" description="N-terminal hotdog fold" evidence="6">
    <location>
        <begin position="945"/>
        <end position="1079"/>
    </location>
</feature>
<dbReference type="Gene3D" id="3.40.50.720">
    <property type="entry name" value="NAD(P)-binding Rossmann-like Domain"/>
    <property type="match status" value="1"/>
</dbReference>
<dbReference type="InterPro" id="IPR020806">
    <property type="entry name" value="PKS_PP-bd"/>
</dbReference>
<dbReference type="SMART" id="SM00822">
    <property type="entry name" value="PKS_KR"/>
    <property type="match status" value="1"/>
</dbReference>
<organism evidence="10 11">
    <name type="scientific">Peltaster fructicola</name>
    <dbReference type="NCBI Taxonomy" id="286661"/>
    <lineage>
        <taxon>Eukaryota</taxon>
        <taxon>Fungi</taxon>
        <taxon>Dikarya</taxon>
        <taxon>Ascomycota</taxon>
        <taxon>Pezizomycotina</taxon>
        <taxon>Dothideomycetes</taxon>
        <taxon>Dothideomycetes incertae sedis</taxon>
        <taxon>Peltaster</taxon>
    </lineage>
</organism>
<dbReference type="Gene3D" id="3.30.559.10">
    <property type="entry name" value="Chloramphenicol acetyltransferase-like domain"/>
    <property type="match status" value="1"/>
</dbReference>
<dbReference type="GO" id="GO:0031177">
    <property type="term" value="F:phosphopantetheine binding"/>
    <property type="evidence" value="ECO:0007669"/>
    <property type="project" value="InterPro"/>
</dbReference>
<dbReference type="Pfam" id="PF00109">
    <property type="entry name" value="ketoacyl-synt"/>
    <property type="match status" value="1"/>
</dbReference>
<dbReference type="SUPFAM" id="SSF47336">
    <property type="entry name" value="ACP-like"/>
    <property type="match status" value="1"/>
</dbReference>
<dbReference type="Gene3D" id="3.40.366.10">
    <property type="entry name" value="Malonyl-Coenzyme A Acyl Carrier Protein, domain 2"/>
    <property type="match status" value="1"/>
</dbReference>
<dbReference type="InterPro" id="IPR050091">
    <property type="entry name" value="PKS_NRPS_Biosynth_Enz"/>
</dbReference>
<dbReference type="PROSITE" id="PS50075">
    <property type="entry name" value="CARRIER"/>
    <property type="match status" value="1"/>
</dbReference>
<name>A0A6H0XR17_9PEZI</name>
<dbReference type="SUPFAM" id="SSF52777">
    <property type="entry name" value="CoA-dependent acyltransferases"/>
    <property type="match status" value="2"/>
</dbReference>
<dbReference type="InterPro" id="IPR049552">
    <property type="entry name" value="PKS_DH_N"/>
</dbReference>
<evidence type="ECO:0000259" key="7">
    <source>
        <dbReference type="PROSITE" id="PS50075"/>
    </source>
</evidence>
<dbReference type="InterPro" id="IPR001227">
    <property type="entry name" value="Ac_transferase_dom_sf"/>
</dbReference>
<dbReference type="InterPro" id="IPR023213">
    <property type="entry name" value="CAT-like_dom_sf"/>
</dbReference>
<keyword evidence="1" id="KW-0596">Phosphopantetheine</keyword>
<dbReference type="InterPro" id="IPR042104">
    <property type="entry name" value="PKS_dehydratase_sf"/>
</dbReference>
<dbReference type="InterPro" id="IPR057326">
    <property type="entry name" value="KR_dom"/>
</dbReference>
<dbReference type="SUPFAM" id="SSF55048">
    <property type="entry name" value="Probable ACP-binding domain of malonyl-CoA ACP transacylase"/>
    <property type="match status" value="1"/>
</dbReference>
<evidence type="ECO:0000256" key="5">
    <source>
        <dbReference type="ARBA" id="ARBA00023268"/>
    </source>
</evidence>
<dbReference type="InterPro" id="IPR018201">
    <property type="entry name" value="Ketoacyl_synth_AS"/>
</dbReference>
<reference evidence="10 11" key="1">
    <citation type="journal article" date="2016" name="Sci. Rep.">
        <title>Peltaster fructicola genome reveals evolution from an invasive phytopathogen to an ectophytic parasite.</title>
        <authorList>
            <person name="Xu C."/>
            <person name="Chen H."/>
            <person name="Gleason M.L."/>
            <person name="Xu J.R."/>
            <person name="Liu H."/>
            <person name="Zhang R."/>
            <person name="Sun G."/>
        </authorList>
    </citation>
    <scope>NUCLEOTIDE SEQUENCE [LARGE SCALE GENOMIC DNA]</scope>
    <source>
        <strain evidence="10 11">LNHT1506</strain>
    </source>
</reference>
<dbReference type="GO" id="GO:0016874">
    <property type="term" value="F:ligase activity"/>
    <property type="evidence" value="ECO:0007669"/>
    <property type="project" value="UniProtKB-KW"/>
</dbReference>
<dbReference type="OrthoDB" id="329835at2759"/>
<dbReference type="Gene3D" id="1.10.1200.10">
    <property type="entry name" value="ACP-like"/>
    <property type="match status" value="1"/>
</dbReference>
<keyword evidence="4" id="KW-0808">Transferase</keyword>
<feature type="domain" description="Ketosynthase family 3 (KS3)" evidence="8">
    <location>
        <begin position="8"/>
        <end position="443"/>
    </location>
</feature>
<keyword evidence="11" id="KW-1185">Reference proteome</keyword>
<dbReference type="SUPFAM" id="SSF51735">
    <property type="entry name" value="NAD(P)-binding Rossmann-fold domains"/>
    <property type="match status" value="1"/>
</dbReference>
<dbReference type="PROSITE" id="PS00606">
    <property type="entry name" value="KS3_1"/>
    <property type="match status" value="1"/>
</dbReference>
<evidence type="ECO:0000256" key="6">
    <source>
        <dbReference type="PROSITE-ProRule" id="PRU01363"/>
    </source>
</evidence>
<evidence type="ECO:0000313" key="11">
    <source>
        <dbReference type="Proteomes" id="UP000503462"/>
    </source>
</evidence>
<dbReference type="InterPro" id="IPR020841">
    <property type="entry name" value="PKS_Beta-ketoAc_synthase_dom"/>
</dbReference>
<dbReference type="SUPFAM" id="SSF52151">
    <property type="entry name" value="FabD/lysophospholipase-like"/>
    <property type="match status" value="1"/>
</dbReference>
<dbReference type="PANTHER" id="PTHR43775">
    <property type="entry name" value="FATTY ACID SYNTHASE"/>
    <property type="match status" value="1"/>
</dbReference>
<dbReference type="InterPro" id="IPR014031">
    <property type="entry name" value="Ketoacyl_synth_C"/>
</dbReference>
<evidence type="ECO:0000259" key="8">
    <source>
        <dbReference type="PROSITE" id="PS52004"/>
    </source>
</evidence>
<dbReference type="Gene3D" id="3.30.559.30">
    <property type="entry name" value="Nonribosomal peptide synthetase, condensation domain"/>
    <property type="match status" value="1"/>
</dbReference>
<accession>A0A6H0XR17</accession>